<feature type="transmembrane region" description="Helical" evidence="2">
    <location>
        <begin position="109"/>
        <end position="128"/>
    </location>
</feature>
<evidence type="ECO:0000256" key="1">
    <source>
        <dbReference type="SAM" id="Coils"/>
    </source>
</evidence>
<keyword evidence="2" id="KW-0812">Transmembrane</keyword>
<evidence type="ECO:0008006" key="5">
    <source>
        <dbReference type="Google" id="ProtNLM"/>
    </source>
</evidence>
<protein>
    <recommendedName>
        <fullName evidence="5">MotA/TolQ/ExbB proton channel domain-containing protein</fullName>
    </recommendedName>
</protein>
<keyword evidence="2" id="KW-0472">Membrane</keyword>
<accession>A0A9E3H6U1</accession>
<evidence type="ECO:0000313" key="4">
    <source>
        <dbReference type="Proteomes" id="UP000813215"/>
    </source>
</evidence>
<dbReference type="AlphaFoldDB" id="A0A9E3H6U1"/>
<keyword evidence="2" id="KW-1133">Transmembrane helix</keyword>
<evidence type="ECO:0000256" key="2">
    <source>
        <dbReference type="SAM" id="Phobius"/>
    </source>
</evidence>
<organism evidence="3 4">
    <name type="scientific">Pelatocladus maniniholoensis HA4357-MV3</name>
    <dbReference type="NCBI Taxonomy" id="1117104"/>
    <lineage>
        <taxon>Bacteria</taxon>
        <taxon>Bacillati</taxon>
        <taxon>Cyanobacteriota</taxon>
        <taxon>Cyanophyceae</taxon>
        <taxon>Nostocales</taxon>
        <taxon>Nostocaceae</taxon>
        <taxon>Pelatocladus</taxon>
    </lineage>
</organism>
<reference evidence="3" key="1">
    <citation type="submission" date="2021-05" db="EMBL/GenBank/DDBJ databases">
        <authorList>
            <person name="Pietrasiak N."/>
            <person name="Ward R."/>
            <person name="Stajich J.E."/>
            <person name="Kurbessoian T."/>
        </authorList>
    </citation>
    <scope>NUCLEOTIDE SEQUENCE</scope>
    <source>
        <strain evidence="3">HA4357-MV3</strain>
    </source>
</reference>
<feature type="coiled-coil region" evidence="1">
    <location>
        <begin position="388"/>
        <end position="422"/>
    </location>
</feature>
<comment type="caution">
    <text evidence="3">The sequence shown here is derived from an EMBL/GenBank/DDBJ whole genome shotgun (WGS) entry which is preliminary data.</text>
</comment>
<feature type="transmembrane region" description="Helical" evidence="2">
    <location>
        <begin position="16"/>
        <end position="40"/>
    </location>
</feature>
<sequence>MDMLKIWDIIWDNTPFHYATAILLILAICVELYSMFCYCLKFRTTQTAINLLTKWFKGQNLNHRSVEVRSWLNEHLGTDEQHRIQRINHKYLLIKYPAILSRSVPRSSLRFVTTLCTAIGVLGTFYGIQQGLQNVNLDTRNIEQLMPAIKQLIAGMKTAFSTSLMGLGSGSVFTLVLFTTDSIKQNQRDGLREKLDEIATQEIAAVQEANSLQQIVNNLNRVAKNLSWLQPPNAELIGELIGEAIGQQIRTILLPGLKAIHQEQHQTRELQENQGQRVLENLIQDLRIQILEPIADRLDRSAELTEQASEAVLTLHRDLGTSITTIQHFQQQTLTQLQGFANDLSHTLSQFQTDTKGVLEQTAVEINRAVNQSIEGMTAQRTAFQESAENAAATFRGIREELEQALQQRAKIEKEMLQETRTGMINILSQAHTSFKEELQTTGNEASSLMNRAKDNLLNTLGNIDHKLMACHHTIEEALTAFREEYHANLHNFFEQQNNLLEETLGEHRDGLSGVVNHLNNIFQEEYQRRRELSEQVQKDMILVSRTSREVGELVNAMGLNSSDRLIQLQEIARDLGTQLRDIQREYRALSHTFESSLNAWKNHFEQTQTHFFNEADTAITQVCQNLYNSADVLVKATDNRNHFNGNH</sequence>
<evidence type="ECO:0000313" key="3">
    <source>
        <dbReference type="EMBL" id="MBW4431777.1"/>
    </source>
</evidence>
<gene>
    <name evidence="3" type="ORF">KME28_08620</name>
</gene>
<name>A0A9E3H6U1_9NOST</name>
<keyword evidence="1" id="KW-0175">Coiled coil</keyword>
<dbReference type="Proteomes" id="UP000813215">
    <property type="component" value="Unassembled WGS sequence"/>
</dbReference>
<dbReference type="EMBL" id="JAHHHW010000074">
    <property type="protein sequence ID" value="MBW4431777.1"/>
    <property type="molecule type" value="Genomic_DNA"/>
</dbReference>
<proteinExistence type="predicted"/>
<reference evidence="3" key="2">
    <citation type="journal article" date="2022" name="Microbiol. Resour. Announc.">
        <title>Metagenome Sequencing to Explore Phylogenomics of Terrestrial Cyanobacteria.</title>
        <authorList>
            <person name="Ward R.D."/>
            <person name="Stajich J.E."/>
            <person name="Johansen J.R."/>
            <person name="Huntemann M."/>
            <person name="Clum A."/>
            <person name="Foster B."/>
            <person name="Foster B."/>
            <person name="Roux S."/>
            <person name="Palaniappan K."/>
            <person name="Varghese N."/>
            <person name="Mukherjee S."/>
            <person name="Reddy T.B.K."/>
            <person name="Daum C."/>
            <person name="Copeland A."/>
            <person name="Chen I.A."/>
            <person name="Ivanova N.N."/>
            <person name="Kyrpides N.C."/>
            <person name="Shapiro N."/>
            <person name="Eloe-Fadrosh E.A."/>
            <person name="Pietrasiak N."/>
        </authorList>
    </citation>
    <scope>NUCLEOTIDE SEQUENCE</scope>
    <source>
        <strain evidence="3">HA4357-MV3</strain>
    </source>
</reference>